<gene>
    <name evidence="2" type="ORF">SAMN05216361_1133</name>
</gene>
<sequence length="95" mass="10449">MIGICKLTGDDSAIRIKKAGSKRRPGQLAHVRSLSKFGFCWLAGLVEIYWPLNLKFYTLSSVSRRFLPFIGGLSAAILGWGWPLSSTLSLYSSLA</sequence>
<proteinExistence type="predicted"/>
<feature type="transmembrane region" description="Helical" evidence="1">
    <location>
        <begin position="66"/>
        <end position="85"/>
    </location>
</feature>
<keyword evidence="1" id="KW-1133">Transmembrane helix</keyword>
<keyword evidence="3" id="KW-1185">Reference proteome</keyword>
<dbReference type="Proteomes" id="UP000184520">
    <property type="component" value="Unassembled WGS sequence"/>
</dbReference>
<organism evidence="2 3">
    <name type="scientific">Marisediminitalea aggregata</name>
    <dbReference type="NCBI Taxonomy" id="634436"/>
    <lineage>
        <taxon>Bacteria</taxon>
        <taxon>Pseudomonadati</taxon>
        <taxon>Pseudomonadota</taxon>
        <taxon>Gammaproteobacteria</taxon>
        <taxon>Alteromonadales</taxon>
        <taxon>Alteromonadaceae</taxon>
        <taxon>Marisediminitalea</taxon>
    </lineage>
</organism>
<protein>
    <submittedName>
        <fullName evidence="2">Uncharacterized protein</fullName>
    </submittedName>
</protein>
<accession>A0A1M5GQX1</accession>
<reference evidence="3" key="1">
    <citation type="submission" date="2016-11" db="EMBL/GenBank/DDBJ databases">
        <authorList>
            <person name="Varghese N."/>
            <person name="Submissions S."/>
        </authorList>
    </citation>
    <scope>NUCLEOTIDE SEQUENCE [LARGE SCALE GENOMIC DNA]</scope>
    <source>
        <strain evidence="3">CGMCC 1.8995</strain>
    </source>
</reference>
<dbReference type="EMBL" id="FQWD01000002">
    <property type="protein sequence ID" value="SHG06129.1"/>
    <property type="molecule type" value="Genomic_DNA"/>
</dbReference>
<evidence type="ECO:0000256" key="1">
    <source>
        <dbReference type="SAM" id="Phobius"/>
    </source>
</evidence>
<evidence type="ECO:0000313" key="3">
    <source>
        <dbReference type="Proteomes" id="UP000184520"/>
    </source>
</evidence>
<evidence type="ECO:0000313" key="2">
    <source>
        <dbReference type="EMBL" id="SHG06129.1"/>
    </source>
</evidence>
<keyword evidence="1" id="KW-0812">Transmembrane</keyword>
<dbReference type="AlphaFoldDB" id="A0A1M5GQX1"/>
<name>A0A1M5GQX1_9ALTE</name>
<keyword evidence="1" id="KW-0472">Membrane</keyword>